<organism evidence="2 3">
    <name type="scientific">Paramaledivibacter caminithermalis (strain DSM 15212 / CIP 107654 / DViRD3)</name>
    <name type="common">Clostridium caminithermale</name>
    <dbReference type="NCBI Taxonomy" id="1121301"/>
    <lineage>
        <taxon>Bacteria</taxon>
        <taxon>Bacillati</taxon>
        <taxon>Bacillota</taxon>
        <taxon>Clostridia</taxon>
        <taxon>Peptostreptococcales</taxon>
        <taxon>Caminicellaceae</taxon>
        <taxon>Paramaledivibacter</taxon>
    </lineage>
</organism>
<dbReference type="AlphaFoldDB" id="A0A1M6KQA4"/>
<protein>
    <submittedName>
        <fullName evidence="2">Uncharacterized protein</fullName>
    </submittedName>
</protein>
<keyword evidence="1" id="KW-1133">Transmembrane helix</keyword>
<evidence type="ECO:0000256" key="1">
    <source>
        <dbReference type="SAM" id="Phobius"/>
    </source>
</evidence>
<sequence>MGKDVYCNKCCGEIEYKSQLVIVQEGIIGVAVYHEGCYARTSKGLIGFIMSKPLDSVQGILTLIVSNIIFITILFMSIKENEFIPLNILILFIAFYSNFHYFLRWYYYTRHLK</sequence>
<dbReference type="OrthoDB" id="1753424at2"/>
<gene>
    <name evidence="2" type="ORF">SAMN02745912_00478</name>
</gene>
<feature type="transmembrane region" description="Helical" evidence="1">
    <location>
        <begin position="84"/>
        <end position="103"/>
    </location>
</feature>
<keyword evidence="3" id="KW-1185">Reference proteome</keyword>
<keyword evidence="1" id="KW-0472">Membrane</keyword>
<feature type="transmembrane region" description="Helical" evidence="1">
    <location>
        <begin position="60"/>
        <end position="78"/>
    </location>
</feature>
<keyword evidence="1" id="KW-0812">Transmembrane</keyword>
<name>A0A1M6KQA4_PARC5</name>
<evidence type="ECO:0000313" key="2">
    <source>
        <dbReference type="EMBL" id="SHJ61076.1"/>
    </source>
</evidence>
<dbReference type="STRING" id="1121301.SAMN02745912_00478"/>
<dbReference type="Proteomes" id="UP000184465">
    <property type="component" value="Unassembled WGS sequence"/>
</dbReference>
<accession>A0A1M6KQA4</accession>
<evidence type="ECO:0000313" key="3">
    <source>
        <dbReference type="Proteomes" id="UP000184465"/>
    </source>
</evidence>
<reference evidence="2 3" key="1">
    <citation type="submission" date="2016-11" db="EMBL/GenBank/DDBJ databases">
        <authorList>
            <person name="Jaros S."/>
            <person name="Januszkiewicz K."/>
            <person name="Wedrychowicz H."/>
        </authorList>
    </citation>
    <scope>NUCLEOTIDE SEQUENCE [LARGE SCALE GENOMIC DNA]</scope>
    <source>
        <strain evidence="2 3">DSM 15212</strain>
    </source>
</reference>
<proteinExistence type="predicted"/>
<dbReference type="RefSeq" id="WP_073146781.1">
    <property type="nucleotide sequence ID" value="NZ_FRAG01000004.1"/>
</dbReference>
<dbReference type="EMBL" id="FRAG01000004">
    <property type="protein sequence ID" value="SHJ61076.1"/>
    <property type="molecule type" value="Genomic_DNA"/>
</dbReference>